<evidence type="ECO:0000256" key="5">
    <source>
        <dbReference type="ARBA" id="ARBA00023157"/>
    </source>
</evidence>
<keyword evidence="2" id="KW-0336">GPI-anchor</keyword>
<evidence type="ECO:0000256" key="4">
    <source>
        <dbReference type="ARBA" id="ARBA00023136"/>
    </source>
</evidence>
<dbReference type="InterPro" id="IPR003245">
    <property type="entry name" value="Phytocyanin_dom"/>
</dbReference>
<feature type="chain" id="PRO_5040255687" description="Phytocyanin domain-containing protein" evidence="12">
    <location>
        <begin position="33"/>
        <end position="215"/>
    </location>
</feature>
<evidence type="ECO:0000313" key="14">
    <source>
        <dbReference type="EMBL" id="KAJ4980477.1"/>
    </source>
</evidence>
<dbReference type="GO" id="GO:0098552">
    <property type="term" value="C:side of membrane"/>
    <property type="evidence" value="ECO:0007669"/>
    <property type="project" value="UniProtKB-KW"/>
</dbReference>
<evidence type="ECO:0000256" key="2">
    <source>
        <dbReference type="ARBA" id="ARBA00022622"/>
    </source>
</evidence>
<dbReference type="PANTHER" id="PTHR33021">
    <property type="entry name" value="BLUE COPPER PROTEIN"/>
    <property type="match status" value="1"/>
</dbReference>
<comment type="subcellular location">
    <subcellularLocation>
        <location evidence="9">Endomembrane system</location>
        <topology evidence="9">Lipid-anchor</topology>
    </subcellularLocation>
    <subcellularLocation>
        <location evidence="1">Membrane</location>
        <topology evidence="1">Lipid-anchor</topology>
        <topology evidence="1">GPI-anchor</topology>
    </subcellularLocation>
</comment>
<gene>
    <name evidence="14" type="ORF">NE237_031314</name>
</gene>
<accession>A0A9Q0L179</accession>
<keyword evidence="11" id="KW-1133">Transmembrane helix</keyword>
<protein>
    <recommendedName>
        <fullName evidence="13">Phytocyanin domain-containing protein</fullName>
    </recommendedName>
</protein>
<dbReference type="SUPFAM" id="SSF49503">
    <property type="entry name" value="Cupredoxins"/>
    <property type="match status" value="1"/>
</dbReference>
<reference evidence="14" key="1">
    <citation type="journal article" date="2023" name="Plant J.">
        <title>The genome of the king protea, Protea cynaroides.</title>
        <authorList>
            <person name="Chang J."/>
            <person name="Duong T.A."/>
            <person name="Schoeman C."/>
            <person name="Ma X."/>
            <person name="Roodt D."/>
            <person name="Barker N."/>
            <person name="Li Z."/>
            <person name="Van de Peer Y."/>
            <person name="Mizrachi E."/>
        </authorList>
    </citation>
    <scope>NUCLEOTIDE SEQUENCE</scope>
    <source>
        <tissue evidence="14">Young leaves</tissue>
    </source>
</reference>
<proteinExistence type="inferred from homology"/>
<dbReference type="InterPro" id="IPR039391">
    <property type="entry name" value="Phytocyanin-like"/>
</dbReference>
<organism evidence="14 15">
    <name type="scientific">Protea cynaroides</name>
    <dbReference type="NCBI Taxonomy" id="273540"/>
    <lineage>
        <taxon>Eukaryota</taxon>
        <taxon>Viridiplantae</taxon>
        <taxon>Streptophyta</taxon>
        <taxon>Embryophyta</taxon>
        <taxon>Tracheophyta</taxon>
        <taxon>Spermatophyta</taxon>
        <taxon>Magnoliopsida</taxon>
        <taxon>Proteales</taxon>
        <taxon>Proteaceae</taxon>
        <taxon>Protea</taxon>
    </lineage>
</organism>
<feature type="region of interest" description="Disordered" evidence="10">
    <location>
        <begin position="142"/>
        <end position="190"/>
    </location>
</feature>
<evidence type="ECO:0000313" key="15">
    <source>
        <dbReference type="Proteomes" id="UP001141806"/>
    </source>
</evidence>
<evidence type="ECO:0000256" key="9">
    <source>
        <dbReference type="ARBA" id="ARBA00037868"/>
    </source>
</evidence>
<evidence type="ECO:0000256" key="8">
    <source>
        <dbReference type="ARBA" id="ARBA00035011"/>
    </source>
</evidence>
<dbReference type="OrthoDB" id="691587at2759"/>
<evidence type="ECO:0000256" key="3">
    <source>
        <dbReference type="ARBA" id="ARBA00022729"/>
    </source>
</evidence>
<comment type="caution">
    <text evidence="14">The sequence shown here is derived from an EMBL/GenBank/DDBJ whole genome shotgun (WGS) entry which is preliminary data.</text>
</comment>
<dbReference type="InterPro" id="IPR041846">
    <property type="entry name" value="ENL_dom"/>
</dbReference>
<keyword evidence="7" id="KW-0449">Lipoprotein</keyword>
<dbReference type="InterPro" id="IPR008972">
    <property type="entry name" value="Cupredoxin"/>
</dbReference>
<keyword evidence="3 12" id="KW-0732">Signal</keyword>
<dbReference type="GO" id="GO:0012505">
    <property type="term" value="C:endomembrane system"/>
    <property type="evidence" value="ECO:0007669"/>
    <property type="project" value="UniProtKB-SubCell"/>
</dbReference>
<dbReference type="Pfam" id="PF02298">
    <property type="entry name" value="Cu_bind_like"/>
    <property type="match status" value="1"/>
</dbReference>
<feature type="signal peptide" evidence="12">
    <location>
        <begin position="1"/>
        <end position="32"/>
    </location>
</feature>
<dbReference type="PANTHER" id="PTHR33021:SF253">
    <property type="entry name" value="EARLY NODULIN-LIKE PROTEIN 9"/>
    <property type="match status" value="1"/>
</dbReference>
<comment type="similarity">
    <text evidence="8">Belongs to the early nodulin-like (ENODL) family.</text>
</comment>
<evidence type="ECO:0000256" key="10">
    <source>
        <dbReference type="SAM" id="MobiDB-lite"/>
    </source>
</evidence>
<evidence type="ECO:0000256" key="7">
    <source>
        <dbReference type="ARBA" id="ARBA00023288"/>
    </source>
</evidence>
<keyword evidence="15" id="KW-1185">Reference proteome</keyword>
<dbReference type="GO" id="GO:0005886">
    <property type="term" value="C:plasma membrane"/>
    <property type="evidence" value="ECO:0007669"/>
    <property type="project" value="TreeGrafter"/>
</dbReference>
<evidence type="ECO:0000256" key="1">
    <source>
        <dbReference type="ARBA" id="ARBA00004589"/>
    </source>
</evidence>
<feature type="transmembrane region" description="Helical" evidence="11">
    <location>
        <begin position="195"/>
        <end position="214"/>
    </location>
</feature>
<dbReference type="EMBL" id="JAMYWD010000001">
    <property type="protein sequence ID" value="KAJ4980477.1"/>
    <property type="molecule type" value="Genomic_DNA"/>
</dbReference>
<dbReference type="AlphaFoldDB" id="A0A9Q0L179"/>
<keyword evidence="4 11" id="KW-0472">Membrane</keyword>
<dbReference type="FunFam" id="2.60.40.420:FF:000010">
    <property type="entry name" value="Early nodulin-like protein 1"/>
    <property type="match status" value="1"/>
</dbReference>
<keyword evidence="5" id="KW-1015">Disulfide bond</keyword>
<evidence type="ECO:0000256" key="12">
    <source>
        <dbReference type="SAM" id="SignalP"/>
    </source>
</evidence>
<dbReference type="Proteomes" id="UP001141806">
    <property type="component" value="Unassembled WGS sequence"/>
</dbReference>
<feature type="compositionally biased region" description="Polar residues" evidence="10">
    <location>
        <begin position="142"/>
        <end position="153"/>
    </location>
</feature>
<keyword evidence="6" id="KW-0325">Glycoprotein</keyword>
<dbReference type="PROSITE" id="PS51485">
    <property type="entry name" value="PHYTOCYANIN"/>
    <property type="match status" value="1"/>
</dbReference>
<dbReference type="Gene3D" id="2.60.40.420">
    <property type="entry name" value="Cupredoxins - blue copper proteins"/>
    <property type="match status" value="1"/>
</dbReference>
<sequence length="215" mass="23167">MANTILRSKYHRNAFPALSLFGILLLMQMVGATEFPVGGNNGWSVPADPNVNTYNQWAESKRFQIGDSLLFVYPADKDSVLQVKKEDYDSCNSTSPIASFKDGNTAFKFDKNGPYYFISGVPENCKKNEKIVVVVMADRRNTSSNTNQTSMASPPSPSGYIENAPVPSPAMENAPSPSMEISPSTPPHRSGASSMFVNAIASIGAFAGSSLLLVL</sequence>
<feature type="domain" description="Phytocyanin" evidence="13">
    <location>
        <begin position="33"/>
        <end position="137"/>
    </location>
</feature>
<evidence type="ECO:0000256" key="11">
    <source>
        <dbReference type="SAM" id="Phobius"/>
    </source>
</evidence>
<name>A0A9Q0L179_9MAGN</name>
<dbReference type="GO" id="GO:0009055">
    <property type="term" value="F:electron transfer activity"/>
    <property type="evidence" value="ECO:0007669"/>
    <property type="project" value="InterPro"/>
</dbReference>
<evidence type="ECO:0000259" key="13">
    <source>
        <dbReference type="PROSITE" id="PS51485"/>
    </source>
</evidence>
<evidence type="ECO:0000256" key="6">
    <source>
        <dbReference type="ARBA" id="ARBA00023180"/>
    </source>
</evidence>
<dbReference type="CDD" id="cd11019">
    <property type="entry name" value="OsENODL1_like"/>
    <property type="match status" value="1"/>
</dbReference>
<keyword evidence="11" id="KW-0812">Transmembrane</keyword>